<dbReference type="GO" id="GO:0008168">
    <property type="term" value="F:methyltransferase activity"/>
    <property type="evidence" value="ECO:0007669"/>
    <property type="project" value="UniProtKB-KW"/>
</dbReference>
<dbReference type="Gene3D" id="3.40.50.150">
    <property type="entry name" value="Vaccinia Virus protein VP39"/>
    <property type="match status" value="1"/>
</dbReference>
<dbReference type="GO" id="GO:0032259">
    <property type="term" value="P:methylation"/>
    <property type="evidence" value="ECO:0007669"/>
    <property type="project" value="UniProtKB-KW"/>
</dbReference>
<dbReference type="Proteomes" id="UP000535543">
    <property type="component" value="Unassembled WGS sequence"/>
</dbReference>
<evidence type="ECO:0000313" key="4">
    <source>
        <dbReference type="Proteomes" id="UP000535543"/>
    </source>
</evidence>
<dbReference type="EMBL" id="VCQU01000003">
    <property type="protein sequence ID" value="NMN95724.1"/>
    <property type="molecule type" value="Genomic_DNA"/>
</dbReference>
<reference evidence="3 4" key="2">
    <citation type="submission" date="2020-06" db="EMBL/GenBank/DDBJ databases">
        <title>Antribacter stalactiti gen. nov., sp. nov., a new member of the family Nacardiaceae isolated from a cave.</title>
        <authorList>
            <person name="Kim I.S."/>
        </authorList>
    </citation>
    <scope>NUCLEOTIDE SEQUENCE [LARGE SCALE GENOMIC DNA]</scope>
    <source>
        <strain evidence="3 4">YC2-7</strain>
    </source>
</reference>
<reference evidence="3 4" key="1">
    <citation type="submission" date="2019-05" db="EMBL/GenBank/DDBJ databases">
        <authorList>
            <person name="Lee S.D."/>
        </authorList>
    </citation>
    <scope>NUCLEOTIDE SEQUENCE [LARGE SCALE GENOMIC DNA]</scope>
    <source>
        <strain evidence="3 4">YC2-7</strain>
    </source>
</reference>
<evidence type="ECO:0000313" key="3">
    <source>
        <dbReference type="EMBL" id="NMN95724.1"/>
    </source>
</evidence>
<keyword evidence="4" id="KW-1185">Reference proteome</keyword>
<sequence>MDAREWDEKYAQADLVWGAPPNAVVVEQATALHPGRALDLACGEGRNAIWLATRGWSVAAVDFSQVAIDKARTVASRSPRSVRDRIHWVHGDVRTAPPEPGFDLILYVYLHLPAEERRAVLNLAVDALNEAGVLIVLGHDSANIADGVGGPQDPTILFTPDDIVEEIRDDLQVLVAEKRLRQTAAGTAIDALVVAAKPLLGTPADQPGLDD</sequence>
<dbReference type="CDD" id="cd02440">
    <property type="entry name" value="AdoMet_MTases"/>
    <property type="match status" value="1"/>
</dbReference>
<dbReference type="InterPro" id="IPR029063">
    <property type="entry name" value="SAM-dependent_MTases_sf"/>
</dbReference>
<dbReference type="Pfam" id="PF13649">
    <property type="entry name" value="Methyltransf_25"/>
    <property type="match status" value="1"/>
</dbReference>
<name>A0A848KF04_9NOCA</name>
<protein>
    <submittedName>
        <fullName evidence="3">Class I SAM-dependent methyltransferase</fullName>
    </submittedName>
</protein>
<comment type="caution">
    <text evidence="3">The sequence shown here is derived from an EMBL/GenBank/DDBJ whole genome shotgun (WGS) entry which is preliminary data.</text>
</comment>
<evidence type="ECO:0000256" key="1">
    <source>
        <dbReference type="ARBA" id="ARBA00022679"/>
    </source>
</evidence>
<gene>
    <name evidence="3" type="ORF">FGL95_11835</name>
</gene>
<dbReference type="SUPFAM" id="SSF53335">
    <property type="entry name" value="S-adenosyl-L-methionine-dependent methyltransferases"/>
    <property type="match status" value="1"/>
</dbReference>
<keyword evidence="1 3" id="KW-0808">Transferase</keyword>
<keyword evidence="3" id="KW-0489">Methyltransferase</keyword>
<dbReference type="InterPro" id="IPR041698">
    <property type="entry name" value="Methyltransf_25"/>
</dbReference>
<accession>A0A848KF04</accession>
<dbReference type="AlphaFoldDB" id="A0A848KF04"/>
<dbReference type="PANTHER" id="PTHR43861">
    <property type="entry name" value="TRANS-ACONITATE 2-METHYLTRANSFERASE-RELATED"/>
    <property type="match status" value="1"/>
</dbReference>
<dbReference type="RefSeq" id="WP_169586845.1">
    <property type="nucleotide sequence ID" value="NZ_VCQU01000003.1"/>
</dbReference>
<evidence type="ECO:0000259" key="2">
    <source>
        <dbReference type="Pfam" id="PF13649"/>
    </source>
</evidence>
<proteinExistence type="predicted"/>
<feature type="domain" description="Methyltransferase" evidence="2">
    <location>
        <begin position="38"/>
        <end position="132"/>
    </location>
</feature>
<organism evidence="3 4">
    <name type="scientific">Antrihabitans stalactiti</name>
    <dbReference type="NCBI Taxonomy" id="2584121"/>
    <lineage>
        <taxon>Bacteria</taxon>
        <taxon>Bacillati</taxon>
        <taxon>Actinomycetota</taxon>
        <taxon>Actinomycetes</taxon>
        <taxon>Mycobacteriales</taxon>
        <taxon>Nocardiaceae</taxon>
        <taxon>Antrihabitans</taxon>
    </lineage>
</organism>